<feature type="region of interest" description="Disordered" evidence="1">
    <location>
        <begin position="52"/>
        <end position="72"/>
    </location>
</feature>
<organism evidence="4 5">
    <name type="scientific">Dietzia timorensis</name>
    <dbReference type="NCBI Taxonomy" id="499555"/>
    <lineage>
        <taxon>Bacteria</taxon>
        <taxon>Bacillati</taxon>
        <taxon>Actinomycetota</taxon>
        <taxon>Actinomycetes</taxon>
        <taxon>Mycobacteriales</taxon>
        <taxon>Dietziaceae</taxon>
        <taxon>Dietzia</taxon>
    </lineage>
</organism>
<dbReference type="Gene3D" id="3.40.1000.10">
    <property type="entry name" value="Mog1/PsbP, alpha/beta/alpha sandwich"/>
    <property type="match status" value="1"/>
</dbReference>
<evidence type="ECO:0000313" key="4">
    <source>
        <dbReference type="EMBL" id="ANI93791.1"/>
    </source>
</evidence>
<dbReference type="SUPFAM" id="SSF55724">
    <property type="entry name" value="Mog1p/PsbP-like"/>
    <property type="match status" value="1"/>
</dbReference>
<dbReference type="AlphaFoldDB" id="A0A173LQD7"/>
<gene>
    <name evidence="4" type="ORF">BJL86_3032</name>
</gene>
<accession>A0A173LQD7</accession>
<dbReference type="RefSeq" id="WP_067474082.1">
    <property type="nucleotide sequence ID" value="NZ_CP015961.1"/>
</dbReference>
<feature type="signal peptide" evidence="2">
    <location>
        <begin position="1"/>
        <end position="27"/>
    </location>
</feature>
<sequence length="194" mass="20120">MRIHSGHRPARSFAVASVALVAGALLAGCNDGGGADSQASDDAEYGEIVTAAPEAPDSEEGFRQPAPTEDADCPYLSAEEAAELTGEMVDKTQIDPAYDPPACFFGTQDGAVSLMVSVETVESADEAVRLVDEVVPPDSTERADVEGGWTGGKNASEAGATLAVYREDQVFTVQATQGRSEAVQSVADTVIPRL</sequence>
<evidence type="ECO:0000313" key="5">
    <source>
        <dbReference type="Proteomes" id="UP000186104"/>
    </source>
</evidence>
<dbReference type="Pfam" id="PF09449">
    <property type="entry name" value="DUF2020"/>
    <property type="match status" value="1"/>
</dbReference>
<keyword evidence="2" id="KW-0732">Signal</keyword>
<evidence type="ECO:0000259" key="3">
    <source>
        <dbReference type="Pfam" id="PF09449"/>
    </source>
</evidence>
<feature type="chain" id="PRO_5039267609" description="DUF2020 domain-containing protein" evidence="2">
    <location>
        <begin position="28"/>
        <end position="194"/>
    </location>
</feature>
<proteinExistence type="predicted"/>
<dbReference type="PROSITE" id="PS51257">
    <property type="entry name" value="PROKAR_LIPOPROTEIN"/>
    <property type="match status" value="1"/>
</dbReference>
<dbReference type="STRING" id="499555.BJL86_3032"/>
<protein>
    <recommendedName>
        <fullName evidence="3">DUF2020 domain-containing protein</fullName>
    </recommendedName>
</protein>
<dbReference type="OrthoDB" id="4774058at2"/>
<reference evidence="4 5" key="1">
    <citation type="submission" date="2016-06" db="EMBL/GenBank/DDBJ databases">
        <title>Complete genome sequence of a saline-alkali tolerant type strain Dietzia timorensis ID05-A0528T.</title>
        <authorList>
            <person name="Wu X."/>
        </authorList>
    </citation>
    <scope>NUCLEOTIDE SEQUENCE [LARGE SCALE GENOMIC DNA]</scope>
    <source>
        <strain evidence="4 5">ID05-A0528</strain>
    </source>
</reference>
<dbReference type="InterPro" id="IPR018567">
    <property type="entry name" value="DUF2020"/>
</dbReference>
<evidence type="ECO:0000256" key="2">
    <source>
        <dbReference type="SAM" id="SignalP"/>
    </source>
</evidence>
<dbReference type="KEGG" id="dtm:BJL86_3032"/>
<evidence type="ECO:0000256" key="1">
    <source>
        <dbReference type="SAM" id="MobiDB-lite"/>
    </source>
</evidence>
<dbReference type="InterPro" id="IPR016123">
    <property type="entry name" value="Mog1/PsbP_a/b/a-sand"/>
</dbReference>
<dbReference type="Proteomes" id="UP000186104">
    <property type="component" value="Chromosome"/>
</dbReference>
<feature type="domain" description="DUF2020" evidence="3">
    <location>
        <begin position="69"/>
        <end position="194"/>
    </location>
</feature>
<name>A0A173LQD7_9ACTN</name>
<dbReference type="EMBL" id="CP015961">
    <property type="protein sequence ID" value="ANI93791.1"/>
    <property type="molecule type" value="Genomic_DNA"/>
</dbReference>
<keyword evidence="5" id="KW-1185">Reference proteome</keyword>